<dbReference type="SUPFAM" id="SSF53955">
    <property type="entry name" value="Lysozyme-like"/>
    <property type="match status" value="1"/>
</dbReference>
<evidence type="ECO:0000313" key="2">
    <source>
        <dbReference type="EMBL" id="MCJ8240370.1"/>
    </source>
</evidence>
<dbReference type="Gene3D" id="1.10.530.10">
    <property type="match status" value="1"/>
</dbReference>
<comment type="caution">
    <text evidence="2">The sequence shown here is derived from an EMBL/GenBank/DDBJ whole genome shotgun (WGS) entry which is preliminary data.</text>
</comment>
<keyword evidence="3" id="KW-1185">Reference proteome</keyword>
<evidence type="ECO:0000259" key="1">
    <source>
        <dbReference type="Pfam" id="PF18013"/>
    </source>
</evidence>
<feature type="domain" description="Phage tail lysozyme" evidence="1">
    <location>
        <begin position="292"/>
        <end position="415"/>
    </location>
</feature>
<keyword evidence="2" id="KW-0614">Plasmid</keyword>
<gene>
    <name evidence="2" type="ORF">MKJ03_18710</name>
</gene>
<dbReference type="InterPro" id="IPR041219">
    <property type="entry name" value="Phage_lysozyme2"/>
</dbReference>
<reference evidence="2 3" key="1">
    <citation type="submission" date="2022-03" db="EMBL/GenBank/DDBJ databases">
        <title>Rhizobium SSM4.3 sp. nov., isolated from Sediment (Gouqi Island).</title>
        <authorList>
            <person name="Chen G."/>
        </authorList>
    </citation>
    <scope>NUCLEOTIDE SEQUENCE [LARGE SCALE GENOMIC DNA]</scope>
    <source>
        <strain evidence="2 3">SSM4.3</strain>
        <plasmid evidence="2">unnamed</plasmid>
    </source>
</reference>
<organism evidence="2 3">
    <name type="scientific">Peteryoungia algae</name>
    <dbReference type="NCBI Taxonomy" id="2919917"/>
    <lineage>
        <taxon>Bacteria</taxon>
        <taxon>Pseudomonadati</taxon>
        <taxon>Pseudomonadota</taxon>
        <taxon>Alphaproteobacteria</taxon>
        <taxon>Hyphomicrobiales</taxon>
        <taxon>Rhizobiaceae</taxon>
        <taxon>Peteryoungia</taxon>
    </lineage>
</organism>
<dbReference type="Pfam" id="PF18013">
    <property type="entry name" value="Phage_lysozyme2"/>
    <property type="match status" value="1"/>
</dbReference>
<geneLocation type="plasmid" evidence="2">
    <name>unnamed</name>
</geneLocation>
<dbReference type="InterPro" id="IPR023346">
    <property type="entry name" value="Lysozyme-like_dom_sf"/>
</dbReference>
<dbReference type="EMBL" id="JALAYX010000005">
    <property type="protein sequence ID" value="MCJ8240370.1"/>
    <property type="molecule type" value="Genomic_DNA"/>
</dbReference>
<protein>
    <submittedName>
        <fullName evidence="2">Phage tail tip lysozyme</fullName>
    </submittedName>
</protein>
<dbReference type="Proteomes" id="UP001522662">
    <property type="component" value="Unassembled WGS sequence"/>
</dbReference>
<accession>A0ABT0D4N9</accession>
<dbReference type="RefSeq" id="WP_245137726.1">
    <property type="nucleotide sequence ID" value="NZ_CP128477.1"/>
</dbReference>
<name>A0ABT0D4N9_9HYPH</name>
<sequence>MAIMIADRTLRETAGGAPTETALKHGTVVEVLDDSTLPWTKIRVKETGQEGWTTDGAIDKASDSLGPLSREEVAWECVDLAGVFDINAFYLMAVAQLRSNVTGWATDDGSRFGPIGFSRQEWSLNAVQPEWKIEYSSDHITRWRAQMMVFAAMASTRQRALADTLSRQPSMAELLLAQVLGTEAAALAIATPATGLADILDVARRKAASEKIDAANLDGRDKPLLSRDGKTSLGLVGDHLEAALAASRGPVREEVDKMIAKLDEHFGPALPATGINLNSPHVPASRRAIASLIAEGFAAAGFGAIQQIAAIANAIAESGLNPAAENLNGERSFGLFQLNQNGGVGTGFPEAELKDPKRNIAIMLAEIGKPHQKPHRQRFMATTSLLEAVQTFVFHFEKPGDKAGETTKRFKIAQTLVP</sequence>
<evidence type="ECO:0000313" key="3">
    <source>
        <dbReference type="Proteomes" id="UP001522662"/>
    </source>
</evidence>
<proteinExistence type="predicted"/>